<protein>
    <submittedName>
        <fullName evidence="2">Uncharacterized protein</fullName>
    </submittedName>
</protein>
<dbReference type="EMBL" id="CAJNRG010017616">
    <property type="protein sequence ID" value="CAF2235366.1"/>
    <property type="molecule type" value="Genomic_DNA"/>
</dbReference>
<organism evidence="2 3">
    <name type="scientific">Rotaria magnacalcarata</name>
    <dbReference type="NCBI Taxonomy" id="392030"/>
    <lineage>
        <taxon>Eukaryota</taxon>
        <taxon>Metazoa</taxon>
        <taxon>Spiralia</taxon>
        <taxon>Gnathifera</taxon>
        <taxon>Rotifera</taxon>
        <taxon>Eurotatoria</taxon>
        <taxon>Bdelloidea</taxon>
        <taxon>Philodinida</taxon>
        <taxon>Philodinidae</taxon>
        <taxon>Rotaria</taxon>
    </lineage>
</organism>
<gene>
    <name evidence="2" type="ORF">UXM345_LOCUS19083</name>
    <name evidence="1" type="ORF">XDN619_LOCUS34556</name>
</gene>
<dbReference type="Proteomes" id="UP000663887">
    <property type="component" value="Unassembled WGS sequence"/>
</dbReference>
<comment type="caution">
    <text evidence="2">The sequence shown here is derived from an EMBL/GenBank/DDBJ whole genome shotgun (WGS) entry which is preliminary data.</text>
</comment>
<reference evidence="2" key="1">
    <citation type="submission" date="2021-02" db="EMBL/GenBank/DDBJ databases">
        <authorList>
            <person name="Nowell W R."/>
        </authorList>
    </citation>
    <scope>NUCLEOTIDE SEQUENCE</scope>
</reference>
<name>A0A819RMV1_9BILA</name>
<evidence type="ECO:0000313" key="2">
    <source>
        <dbReference type="EMBL" id="CAF4048788.1"/>
    </source>
</evidence>
<dbReference type="EMBL" id="CAJOBF010002663">
    <property type="protein sequence ID" value="CAF4048788.1"/>
    <property type="molecule type" value="Genomic_DNA"/>
</dbReference>
<evidence type="ECO:0000313" key="1">
    <source>
        <dbReference type="EMBL" id="CAF2235366.1"/>
    </source>
</evidence>
<dbReference type="Proteomes" id="UP000663842">
    <property type="component" value="Unassembled WGS sequence"/>
</dbReference>
<evidence type="ECO:0000313" key="3">
    <source>
        <dbReference type="Proteomes" id="UP000663842"/>
    </source>
</evidence>
<accession>A0A819RMV1</accession>
<dbReference type="AlphaFoldDB" id="A0A819RMV1"/>
<sequence>MEANKDKNGIKHLKESLNAISSNITEFKLDPKLTPEQTIAVAFSNIERFSQRNQNQMQDVGKLMQMQVDIDKIIEGKKKGVQPSQEQIDQIKVTYVELEKSKGIAQKGGKLEWVKTSAKKPAHKGNLESYIKQRGEELGLNKENSKELAHANFQLPKKPSFFERIFGDKQEVAVKKGVTSGSKHSKIQVVANSSHQDEESPRFRIGELSKVDKVAIEGIKNKLANNRDQGAEKIQIGRPRANAITKRPEKVSMEV</sequence>
<proteinExistence type="predicted"/>